<dbReference type="Proteomes" id="UP001596977">
    <property type="component" value="Unassembled WGS sequence"/>
</dbReference>
<organism evidence="3 4">
    <name type="scientific">Sphingomonas canadensis</name>
    <dbReference type="NCBI Taxonomy" id="1219257"/>
    <lineage>
        <taxon>Bacteria</taxon>
        <taxon>Pseudomonadati</taxon>
        <taxon>Pseudomonadota</taxon>
        <taxon>Alphaproteobacteria</taxon>
        <taxon>Sphingomonadales</taxon>
        <taxon>Sphingomonadaceae</taxon>
        <taxon>Sphingomonas</taxon>
    </lineage>
</organism>
<reference evidence="4" key="1">
    <citation type="journal article" date="2019" name="Int. J. Syst. Evol. Microbiol.">
        <title>The Global Catalogue of Microorganisms (GCM) 10K type strain sequencing project: providing services to taxonomists for standard genome sequencing and annotation.</title>
        <authorList>
            <consortium name="The Broad Institute Genomics Platform"/>
            <consortium name="The Broad Institute Genome Sequencing Center for Infectious Disease"/>
            <person name="Wu L."/>
            <person name="Ma J."/>
        </authorList>
    </citation>
    <scope>NUCLEOTIDE SEQUENCE [LARGE SCALE GENOMIC DNA]</scope>
    <source>
        <strain evidence="4">CCUG 62982</strain>
    </source>
</reference>
<dbReference type="InterPro" id="IPR006115">
    <property type="entry name" value="6PGDH_NADP-bd"/>
</dbReference>
<name>A0ABW3HB16_9SPHN</name>
<dbReference type="InterPro" id="IPR015814">
    <property type="entry name" value="Pgluconate_DH_NAD-bd_C"/>
</dbReference>
<evidence type="ECO:0000313" key="3">
    <source>
        <dbReference type="EMBL" id="MFD0948608.1"/>
    </source>
</evidence>
<dbReference type="EMBL" id="JBHTJG010000015">
    <property type="protein sequence ID" value="MFD0948608.1"/>
    <property type="molecule type" value="Genomic_DNA"/>
</dbReference>
<dbReference type="InterPro" id="IPR036291">
    <property type="entry name" value="NAD(P)-bd_dom_sf"/>
</dbReference>
<protein>
    <submittedName>
        <fullName evidence="3">NAD(P)-binding domain-containing protein</fullName>
    </submittedName>
</protein>
<dbReference type="Gene3D" id="3.40.50.720">
    <property type="entry name" value="NAD(P)-binding Rossmann-like Domain"/>
    <property type="match status" value="1"/>
</dbReference>
<evidence type="ECO:0000313" key="4">
    <source>
        <dbReference type="Proteomes" id="UP001596977"/>
    </source>
</evidence>
<dbReference type="InterPro" id="IPR008927">
    <property type="entry name" value="6-PGluconate_DH-like_C_sf"/>
</dbReference>
<dbReference type="Gene3D" id="1.10.1040.10">
    <property type="entry name" value="N-(1-d-carboxylethyl)-l-norvaline Dehydrogenase, domain 2"/>
    <property type="match status" value="1"/>
</dbReference>
<evidence type="ECO:0000259" key="2">
    <source>
        <dbReference type="Pfam" id="PF09130"/>
    </source>
</evidence>
<dbReference type="RefSeq" id="WP_264946519.1">
    <property type="nucleotide sequence ID" value="NZ_JAPDRA010000015.1"/>
</dbReference>
<dbReference type="SUPFAM" id="SSF51735">
    <property type="entry name" value="NAD(P)-binding Rossmann-fold domains"/>
    <property type="match status" value="1"/>
</dbReference>
<dbReference type="Pfam" id="PF09130">
    <property type="entry name" value="DUF1932"/>
    <property type="match status" value="1"/>
</dbReference>
<sequence>MTQQRSIAVIGAGMMGAAVGRLLAVGGARVLTPLDGRGDTTRARARDAGMIAATMDQVAQCDTILSIVAPSQAMPVAQALLPFLAEAPSPPLFVECNAIHPEEARAIAALLAPARVRFADAGIVGGPPAPGGGSGPRFYASGPDAAEFAALGALGLDIRVLDAPAGSASALKMAFAAASKGLTGLLAFTMALAEREQVSDALIEQLRISHPGPVAWAERQFPQLAYKAPRWVEEMQILSSMLADVPGAAHHFRGLSELFAAIGTEIPSTAVEGWAATLKR</sequence>
<proteinExistence type="predicted"/>
<dbReference type="InterPro" id="IPR013328">
    <property type="entry name" value="6PGD_dom2"/>
</dbReference>
<feature type="domain" description="Phosphogluconate dehydrogenase NAD-binding putative C-terminal" evidence="2">
    <location>
        <begin position="193"/>
        <end position="261"/>
    </location>
</feature>
<feature type="domain" description="6-phosphogluconate dehydrogenase NADP-binding" evidence="1">
    <location>
        <begin position="6"/>
        <end position="128"/>
    </location>
</feature>
<accession>A0ABW3HB16</accession>
<comment type="caution">
    <text evidence="3">The sequence shown here is derived from an EMBL/GenBank/DDBJ whole genome shotgun (WGS) entry which is preliminary data.</text>
</comment>
<evidence type="ECO:0000259" key="1">
    <source>
        <dbReference type="Pfam" id="PF03446"/>
    </source>
</evidence>
<keyword evidence="4" id="KW-1185">Reference proteome</keyword>
<dbReference type="SUPFAM" id="SSF48179">
    <property type="entry name" value="6-phosphogluconate dehydrogenase C-terminal domain-like"/>
    <property type="match status" value="1"/>
</dbReference>
<gene>
    <name evidence="3" type="ORF">ACFQ1E_19875</name>
</gene>
<dbReference type="Pfam" id="PF03446">
    <property type="entry name" value="NAD_binding_2"/>
    <property type="match status" value="1"/>
</dbReference>